<proteinExistence type="predicted"/>
<sequence length="106" mass="11928">MSLETTSSSTLITPGPSHTNTSPLLTPSDSPSSLTMHGDSIFSKREMSGRLRELQSYLIMLDEVDIQDDEHANELFTRYTIDTVYASYAAAQNRVRQYTQLLQILQ</sequence>
<name>A0A9P7JU33_9AGAM</name>
<comment type="caution">
    <text evidence="2">The sequence shown here is derived from an EMBL/GenBank/DDBJ whole genome shotgun (WGS) entry which is preliminary data.</text>
</comment>
<gene>
    <name evidence="2" type="ORF">F5147DRAFT_773336</name>
</gene>
<protein>
    <submittedName>
        <fullName evidence="2">Uncharacterized protein</fullName>
    </submittedName>
</protein>
<evidence type="ECO:0000313" key="3">
    <source>
        <dbReference type="Proteomes" id="UP000823399"/>
    </source>
</evidence>
<reference evidence="2" key="1">
    <citation type="journal article" date="2020" name="New Phytol.">
        <title>Comparative genomics reveals dynamic genome evolution in host specialist ectomycorrhizal fungi.</title>
        <authorList>
            <person name="Lofgren L.A."/>
            <person name="Nguyen N.H."/>
            <person name="Vilgalys R."/>
            <person name="Ruytinx J."/>
            <person name="Liao H.L."/>
            <person name="Branco S."/>
            <person name="Kuo A."/>
            <person name="LaButti K."/>
            <person name="Lipzen A."/>
            <person name="Andreopoulos W."/>
            <person name="Pangilinan J."/>
            <person name="Riley R."/>
            <person name="Hundley H."/>
            <person name="Na H."/>
            <person name="Barry K."/>
            <person name="Grigoriev I.V."/>
            <person name="Stajich J.E."/>
            <person name="Kennedy P.G."/>
        </authorList>
    </citation>
    <scope>NUCLEOTIDE SEQUENCE</scope>
    <source>
        <strain evidence="2">FC423</strain>
    </source>
</reference>
<keyword evidence="3" id="KW-1185">Reference proteome</keyword>
<organism evidence="2 3">
    <name type="scientific">Suillus discolor</name>
    <dbReference type="NCBI Taxonomy" id="1912936"/>
    <lineage>
        <taxon>Eukaryota</taxon>
        <taxon>Fungi</taxon>
        <taxon>Dikarya</taxon>
        <taxon>Basidiomycota</taxon>
        <taxon>Agaricomycotina</taxon>
        <taxon>Agaricomycetes</taxon>
        <taxon>Agaricomycetidae</taxon>
        <taxon>Boletales</taxon>
        <taxon>Suillineae</taxon>
        <taxon>Suillaceae</taxon>
        <taxon>Suillus</taxon>
    </lineage>
</organism>
<feature type="compositionally biased region" description="Low complexity" evidence="1">
    <location>
        <begin position="21"/>
        <end position="35"/>
    </location>
</feature>
<evidence type="ECO:0000256" key="1">
    <source>
        <dbReference type="SAM" id="MobiDB-lite"/>
    </source>
</evidence>
<dbReference type="OrthoDB" id="2686345at2759"/>
<feature type="compositionally biased region" description="Low complexity" evidence="1">
    <location>
        <begin position="1"/>
        <end position="13"/>
    </location>
</feature>
<dbReference type="GeneID" id="64703715"/>
<accession>A0A9P7JU33</accession>
<dbReference type="EMBL" id="JABBWM010000025">
    <property type="protein sequence ID" value="KAG2109000.1"/>
    <property type="molecule type" value="Genomic_DNA"/>
</dbReference>
<feature type="region of interest" description="Disordered" evidence="1">
    <location>
        <begin position="1"/>
        <end position="38"/>
    </location>
</feature>
<evidence type="ECO:0000313" key="2">
    <source>
        <dbReference type="EMBL" id="KAG2109000.1"/>
    </source>
</evidence>
<dbReference type="RefSeq" id="XP_041293243.1">
    <property type="nucleotide sequence ID" value="XM_041441456.1"/>
</dbReference>
<dbReference type="AlphaFoldDB" id="A0A9P7JU33"/>
<dbReference type="Proteomes" id="UP000823399">
    <property type="component" value="Unassembled WGS sequence"/>
</dbReference>